<dbReference type="EMBL" id="JAMYWD010000007">
    <property type="protein sequence ID" value="KAJ4966814.1"/>
    <property type="molecule type" value="Genomic_DNA"/>
</dbReference>
<organism evidence="1 2">
    <name type="scientific">Protea cynaroides</name>
    <dbReference type="NCBI Taxonomy" id="273540"/>
    <lineage>
        <taxon>Eukaryota</taxon>
        <taxon>Viridiplantae</taxon>
        <taxon>Streptophyta</taxon>
        <taxon>Embryophyta</taxon>
        <taxon>Tracheophyta</taxon>
        <taxon>Spermatophyta</taxon>
        <taxon>Magnoliopsida</taxon>
        <taxon>Proteales</taxon>
        <taxon>Proteaceae</taxon>
        <taxon>Protea</taxon>
    </lineage>
</organism>
<proteinExistence type="predicted"/>
<keyword evidence="2" id="KW-1185">Reference proteome</keyword>
<name>A0A9Q0KAD6_9MAGN</name>
<accession>A0A9Q0KAD6</accession>
<evidence type="ECO:0000313" key="1">
    <source>
        <dbReference type="EMBL" id="KAJ4966814.1"/>
    </source>
</evidence>
<dbReference type="AlphaFoldDB" id="A0A9Q0KAD6"/>
<protein>
    <submittedName>
        <fullName evidence="1">Uncharacterized protein</fullName>
    </submittedName>
</protein>
<reference evidence="1" key="1">
    <citation type="journal article" date="2023" name="Plant J.">
        <title>The genome of the king protea, Protea cynaroides.</title>
        <authorList>
            <person name="Chang J."/>
            <person name="Duong T.A."/>
            <person name="Schoeman C."/>
            <person name="Ma X."/>
            <person name="Roodt D."/>
            <person name="Barker N."/>
            <person name="Li Z."/>
            <person name="Van de Peer Y."/>
            <person name="Mizrachi E."/>
        </authorList>
    </citation>
    <scope>NUCLEOTIDE SEQUENCE</scope>
    <source>
        <tissue evidence="1">Young leaves</tissue>
    </source>
</reference>
<evidence type="ECO:0000313" key="2">
    <source>
        <dbReference type="Proteomes" id="UP001141806"/>
    </source>
</evidence>
<gene>
    <name evidence="1" type="ORF">NE237_018663</name>
</gene>
<sequence length="160" mass="17282">MAAWAAAAVDTKGRQEKLVEIEMEDPPATGGGSVAGPSEALVTLGALSAQMRDMMMEVRGFQEVEKYSEEVLLATFGGKGAGLQATREEILSRCTRVLATLAKKPAAGPAEPTPKLAAKIPRSRPFDEAILDSKEILMELLEVLKKVPTDHKKWKEPKKP</sequence>
<dbReference type="Proteomes" id="UP001141806">
    <property type="component" value="Unassembled WGS sequence"/>
</dbReference>
<comment type="caution">
    <text evidence="1">The sequence shown here is derived from an EMBL/GenBank/DDBJ whole genome shotgun (WGS) entry which is preliminary data.</text>
</comment>